<gene>
    <name evidence="1" type="ORF">N1032_23825</name>
</gene>
<accession>A0ABT2H9X6</accession>
<feature type="non-terminal residue" evidence="1">
    <location>
        <position position="1"/>
    </location>
</feature>
<name>A0ABT2H9X6_9MICO</name>
<evidence type="ECO:0000313" key="2">
    <source>
        <dbReference type="Proteomes" id="UP001165586"/>
    </source>
</evidence>
<evidence type="ECO:0000313" key="1">
    <source>
        <dbReference type="EMBL" id="MCS5736765.1"/>
    </source>
</evidence>
<keyword evidence="2" id="KW-1185">Reference proteome</keyword>
<protein>
    <submittedName>
        <fullName evidence="1">Uncharacterized protein</fullName>
    </submittedName>
</protein>
<sequence length="117" mass="13762">LSIFPHAPMKWKPKNIQFIYFIEFNEAIYQCEIVQVGLNYFTFIHLKTTPIQNPEKDLIFSLEPSALPNRHRNVFASHGRIGRKIGEFFKNDKVFYQDNSVGNAIENYLRVCRKVVL</sequence>
<dbReference type="Proteomes" id="UP001165586">
    <property type="component" value="Unassembled WGS sequence"/>
</dbReference>
<comment type="caution">
    <text evidence="1">The sequence shown here is derived from an EMBL/GenBank/DDBJ whole genome shotgun (WGS) entry which is preliminary data.</text>
</comment>
<reference evidence="1" key="1">
    <citation type="submission" date="2022-08" db="EMBL/GenBank/DDBJ databases">
        <authorList>
            <person name="Deng Y."/>
            <person name="Han X.-F."/>
            <person name="Zhang Y.-Q."/>
        </authorList>
    </citation>
    <scope>NUCLEOTIDE SEQUENCE</scope>
    <source>
        <strain evidence="1">CPCC 203386</strain>
    </source>
</reference>
<dbReference type="EMBL" id="JANLCJ010000166">
    <property type="protein sequence ID" value="MCS5736765.1"/>
    <property type="molecule type" value="Genomic_DNA"/>
</dbReference>
<dbReference type="RefSeq" id="WP_259542880.1">
    <property type="nucleotide sequence ID" value="NZ_JANLCJ010000166.1"/>
</dbReference>
<proteinExistence type="predicted"/>
<organism evidence="1 2">
    <name type="scientific">Herbiconiux daphne</name>
    <dbReference type="NCBI Taxonomy" id="2970914"/>
    <lineage>
        <taxon>Bacteria</taxon>
        <taxon>Bacillati</taxon>
        <taxon>Actinomycetota</taxon>
        <taxon>Actinomycetes</taxon>
        <taxon>Micrococcales</taxon>
        <taxon>Microbacteriaceae</taxon>
        <taxon>Herbiconiux</taxon>
    </lineage>
</organism>